<dbReference type="FunFam" id="3.40.50.1820:FF:000057">
    <property type="entry name" value="Lipase"/>
    <property type="match status" value="1"/>
</dbReference>
<organism evidence="10 11">
    <name type="scientific">Drosophila lebanonensis</name>
    <name type="common">Fruit fly</name>
    <name type="synonym">Scaptodrosophila lebanonensis</name>
    <dbReference type="NCBI Taxonomy" id="7225"/>
    <lineage>
        <taxon>Eukaryota</taxon>
        <taxon>Metazoa</taxon>
        <taxon>Ecdysozoa</taxon>
        <taxon>Arthropoda</taxon>
        <taxon>Hexapoda</taxon>
        <taxon>Insecta</taxon>
        <taxon>Pterygota</taxon>
        <taxon>Neoptera</taxon>
        <taxon>Endopterygota</taxon>
        <taxon>Diptera</taxon>
        <taxon>Brachycera</taxon>
        <taxon>Muscomorpha</taxon>
        <taxon>Ephydroidea</taxon>
        <taxon>Drosophilidae</taxon>
        <taxon>Scaptodrosophila</taxon>
    </lineage>
</organism>
<dbReference type="PIRSF" id="PIRSF000862">
    <property type="entry name" value="Steryl_ester_lip"/>
    <property type="match status" value="1"/>
</dbReference>
<dbReference type="InterPro" id="IPR029058">
    <property type="entry name" value="AB_hydrolase_fold"/>
</dbReference>
<feature type="domain" description="AB hydrolase-1" evidence="9">
    <location>
        <begin position="79"/>
        <end position="377"/>
    </location>
</feature>
<evidence type="ECO:0000256" key="5">
    <source>
        <dbReference type="ARBA" id="ARBA00023098"/>
    </source>
</evidence>
<protein>
    <recommendedName>
        <fullName evidence="7">Lipase</fullName>
    </recommendedName>
</protein>
<evidence type="ECO:0000256" key="7">
    <source>
        <dbReference type="PIRNR" id="PIRNR000862"/>
    </source>
</evidence>
<evidence type="ECO:0000256" key="3">
    <source>
        <dbReference type="ARBA" id="ARBA00022801"/>
    </source>
</evidence>
<feature type="active site" description="Charge relay system" evidence="8">
    <location>
        <position position="340"/>
    </location>
</feature>
<dbReference type="InterPro" id="IPR000073">
    <property type="entry name" value="AB_hydrolase_1"/>
</dbReference>
<dbReference type="OrthoDB" id="9974421at2759"/>
<evidence type="ECO:0000256" key="2">
    <source>
        <dbReference type="ARBA" id="ARBA00022729"/>
    </source>
</evidence>
<comment type="similarity">
    <text evidence="1 7">Belongs to the AB hydrolase superfamily. Lipase family.</text>
</comment>
<evidence type="ECO:0000256" key="1">
    <source>
        <dbReference type="ARBA" id="ARBA00010701"/>
    </source>
</evidence>
<dbReference type="PANTHER" id="PTHR11005">
    <property type="entry name" value="LYSOSOMAL ACID LIPASE-RELATED"/>
    <property type="match status" value="1"/>
</dbReference>
<keyword evidence="4 7" id="KW-0442">Lipid degradation</keyword>
<dbReference type="Proteomes" id="UP000504634">
    <property type="component" value="Unplaced"/>
</dbReference>
<dbReference type="AlphaFoldDB" id="A0A6J2U7P8"/>
<evidence type="ECO:0000256" key="4">
    <source>
        <dbReference type="ARBA" id="ARBA00022963"/>
    </source>
</evidence>
<evidence type="ECO:0000256" key="6">
    <source>
        <dbReference type="ARBA" id="ARBA00023180"/>
    </source>
</evidence>
<evidence type="ECO:0000256" key="8">
    <source>
        <dbReference type="PIRSR" id="PIRSR000862-1"/>
    </source>
</evidence>
<name>A0A6J2U7P8_DROLE</name>
<keyword evidence="2" id="KW-0732">Signal</keyword>
<dbReference type="GO" id="GO:0016788">
    <property type="term" value="F:hydrolase activity, acting on ester bonds"/>
    <property type="evidence" value="ECO:0007669"/>
    <property type="project" value="InterPro"/>
</dbReference>
<dbReference type="SUPFAM" id="SSF53474">
    <property type="entry name" value="alpha/beta-Hydrolases"/>
    <property type="match status" value="1"/>
</dbReference>
<evidence type="ECO:0000259" key="9">
    <source>
        <dbReference type="Pfam" id="PF00561"/>
    </source>
</evidence>
<dbReference type="GO" id="GO:0016042">
    <property type="term" value="P:lipid catabolic process"/>
    <property type="evidence" value="ECO:0007669"/>
    <property type="project" value="UniProtKB-KW"/>
</dbReference>
<accession>A0A6J2U7P8</accession>
<reference evidence="11" key="1">
    <citation type="submission" date="2025-08" db="UniProtKB">
        <authorList>
            <consortium name="RefSeq"/>
        </authorList>
    </citation>
    <scope>IDENTIFICATION</scope>
    <source>
        <strain evidence="11">11010-0011.00</strain>
        <tissue evidence="11">Whole body</tissue>
    </source>
</reference>
<dbReference type="GeneID" id="115630685"/>
<dbReference type="InterPro" id="IPR025483">
    <property type="entry name" value="Lipase_euk"/>
</dbReference>
<evidence type="ECO:0000313" key="10">
    <source>
        <dbReference type="Proteomes" id="UP000504634"/>
    </source>
</evidence>
<keyword evidence="3 7" id="KW-0378">Hydrolase</keyword>
<keyword evidence="6" id="KW-0325">Glycoprotein</keyword>
<feature type="active site" description="Nucleophile" evidence="8">
    <location>
        <position position="173"/>
    </location>
</feature>
<keyword evidence="5" id="KW-0443">Lipid metabolism</keyword>
<gene>
    <name evidence="11" type="primary">LOC115630685</name>
</gene>
<dbReference type="Pfam" id="PF00561">
    <property type="entry name" value="Abhydrolase_1"/>
    <property type="match status" value="1"/>
</dbReference>
<dbReference type="RefSeq" id="XP_030383192.1">
    <property type="nucleotide sequence ID" value="XM_030527332.1"/>
</dbReference>
<evidence type="ECO:0000313" key="11">
    <source>
        <dbReference type="RefSeq" id="XP_030383192.1"/>
    </source>
</evidence>
<keyword evidence="10" id="KW-1185">Reference proteome</keyword>
<dbReference type="Gene3D" id="3.40.50.1820">
    <property type="entry name" value="alpha/beta hydrolase"/>
    <property type="match status" value="1"/>
</dbReference>
<feature type="active site" description="Charge relay system" evidence="8">
    <location>
        <position position="371"/>
    </location>
</feature>
<sequence>MDNWLTVYGLSAICIAMQFSSSRAGFLERNYPPSVSEDAHMTTLELLAKYKYPNEAHFVTTSDNYILGMHRIPRPGAQPVLLVHGILDSSATWIMMGPQSGLAYYLYDSGYDVWMGNSRGNTYSRNHTSLDPNEDSAFWNFSWHEMGIYDLPAMIDTVLNVTRFAKLTYYGHSQGSTSFFVMASKLPEYNDKVHLMNGFTPVAFLGHMKTPTFHLIITKVLIFTGSNEAIELYRHSHDNMHICLLSVLSMRFCLYYLFSAIGNNERELNKTMIPVIFGHLPAGCSTLQIKHYLQLTRSGRFHAFDYGAKINRRIYGRLDPPDYPIGRITAPIALYYTHNDPISVPEDVQRLANQLPNVVVNHLYSNPKWNHLDIMWGASMRFRTHPHILAISRQFEKTIENEHSFDLRI</sequence>
<proteinExistence type="inferred from homology"/>